<dbReference type="Pfam" id="PF02397">
    <property type="entry name" value="Bac_transf"/>
    <property type="match status" value="1"/>
</dbReference>
<dbReference type="InterPro" id="IPR003362">
    <property type="entry name" value="Bact_transf"/>
</dbReference>
<evidence type="ECO:0000259" key="3">
    <source>
        <dbReference type="Pfam" id="PF02397"/>
    </source>
</evidence>
<evidence type="ECO:0000256" key="2">
    <source>
        <dbReference type="SAM" id="Phobius"/>
    </source>
</evidence>
<feature type="domain" description="Bacterial sugar transferase" evidence="3">
    <location>
        <begin position="35"/>
        <end position="224"/>
    </location>
</feature>
<comment type="similarity">
    <text evidence="1">Belongs to the bacterial sugar transferase family.</text>
</comment>
<keyword evidence="2" id="KW-1133">Transmembrane helix</keyword>
<evidence type="ECO:0000313" key="5">
    <source>
        <dbReference type="Proteomes" id="UP000823904"/>
    </source>
</evidence>
<evidence type="ECO:0000313" key="4">
    <source>
        <dbReference type="EMBL" id="HJC50207.1"/>
    </source>
</evidence>
<name>A0A9D2PGF3_9FIRM</name>
<reference evidence="4" key="1">
    <citation type="journal article" date="2021" name="PeerJ">
        <title>Extensive microbial diversity within the chicken gut microbiome revealed by metagenomics and culture.</title>
        <authorList>
            <person name="Gilroy R."/>
            <person name="Ravi A."/>
            <person name="Getino M."/>
            <person name="Pursley I."/>
            <person name="Horton D.L."/>
            <person name="Alikhan N.F."/>
            <person name="Baker D."/>
            <person name="Gharbi K."/>
            <person name="Hall N."/>
            <person name="Watson M."/>
            <person name="Adriaenssens E.M."/>
            <person name="Foster-Nyarko E."/>
            <person name="Jarju S."/>
            <person name="Secka A."/>
            <person name="Antonio M."/>
            <person name="Oren A."/>
            <person name="Chaudhuri R.R."/>
            <person name="La Ragione R."/>
            <person name="Hildebrand F."/>
            <person name="Pallen M.J."/>
        </authorList>
    </citation>
    <scope>NUCLEOTIDE SEQUENCE</scope>
    <source>
        <strain evidence="4">ChiSjej3B21-8574</strain>
    </source>
</reference>
<dbReference type="PANTHER" id="PTHR30576:SF10">
    <property type="entry name" value="SLL5057 PROTEIN"/>
    <property type="match status" value="1"/>
</dbReference>
<comment type="caution">
    <text evidence="4">The sequence shown here is derived from an EMBL/GenBank/DDBJ whole genome shotgun (WGS) entry which is preliminary data.</text>
</comment>
<evidence type="ECO:0000256" key="1">
    <source>
        <dbReference type="ARBA" id="ARBA00006464"/>
    </source>
</evidence>
<proteinExistence type="inferred from homology"/>
<dbReference type="Proteomes" id="UP000823904">
    <property type="component" value="Unassembled WGS sequence"/>
</dbReference>
<accession>A0A9D2PGF3</accession>
<keyword evidence="2" id="KW-0812">Transmembrane</keyword>
<dbReference type="EMBL" id="DWWD01000024">
    <property type="protein sequence ID" value="HJC50207.1"/>
    <property type="molecule type" value="Genomic_DNA"/>
</dbReference>
<protein>
    <submittedName>
        <fullName evidence="4">Sugar transferase</fullName>
    </submittedName>
</protein>
<reference evidence="4" key="2">
    <citation type="submission" date="2021-04" db="EMBL/GenBank/DDBJ databases">
        <authorList>
            <person name="Gilroy R."/>
        </authorList>
    </citation>
    <scope>NUCLEOTIDE SEQUENCE</scope>
    <source>
        <strain evidence="4">ChiSjej3B21-8574</strain>
    </source>
</reference>
<feature type="transmembrane region" description="Helical" evidence="2">
    <location>
        <begin position="40"/>
        <end position="63"/>
    </location>
</feature>
<sequence>MSEYVGSLNKPLSRKVIILNREAQLRSKKGYCLLRRMQDIILSIFALVVLSPFLLLTALIIWLDDPKGSPIFVQDRVGRDGKIFRFYKFRSMYVDAEEKLESLLKDNEMDGPAFKMKNDPRITRVGKIIRKRGIDELPQLINILKGDMSIVGPRPALPREVEQYGTYERQRLFVQPGLTCYWQVQPHRNEISFDEWMDLDMKYIQERSFWTDWKIIFKTVETVLGKYGE</sequence>
<gene>
    <name evidence="4" type="ORF">H9754_06470</name>
</gene>
<keyword evidence="4" id="KW-0808">Transferase</keyword>
<dbReference type="AlphaFoldDB" id="A0A9D2PGF3"/>
<keyword evidence="2" id="KW-0472">Membrane</keyword>
<organism evidence="4 5">
    <name type="scientific">Candidatus Anaerostipes avistercoris</name>
    <dbReference type="NCBI Taxonomy" id="2838462"/>
    <lineage>
        <taxon>Bacteria</taxon>
        <taxon>Bacillati</taxon>
        <taxon>Bacillota</taxon>
        <taxon>Clostridia</taxon>
        <taxon>Lachnospirales</taxon>
        <taxon>Lachnospiraceae</taxon>
        <taxon>Anaerostipes</taxon>
    </lineage>
</organism>
<dbReference type="PANTHER" id="PTHR30576">
    <property type="entry name" value="COLANIC BIOSYNTHESIS UDP-GLUCOSE LIPID CARRIER TRANSFERASE"/>
    <property type="match status" value="1"/>
</dbReference>
<dbReference type="GO" id="GO:0016780">
    <property type="term" value="F:phosphotransferase activity, for other substituted phosphate groups"/>
    <property type="evidence" value="ECO:0007669"/>
    <property type="project" value="TreeGrafter"/>
</dbReference>